<keyword evidence="2" id="KW-1185">Reference proteome</keyword>
<comment type="caution">
    <text evidence="1">The sequence shown here is derived from an EMBL/GenBank/DDBJ whole genome shotgun (WGS) entry which is preliminary data.</text>
</comment>
<evidence type="ECO:0008006" key="3">
    <source>
        <dbReference type="Google" id="ProtNLM"/>
    </source>
</evidence>
<dbReference type="RefSeq" id="WP_188465191.1">
    <property type="nucleotide sequence ID" value="NZ_BMFQ01000003.1"/>
</dbReference>
<evidence type="ECO:0000313" key="1">
    <source>
        <dbReference type="EMBL" id="GGG52009.1"/>
    </source>
</evidence>
<reference evidence="1" key="1">
    <citation type="journal article" date="2014" name="Int. J. Syst. Evol. Microbiol.">
        <title>Complete genome sequence of Corynebacterium casei LMG S-19264T (=DSM 44701T), isolated from a smear-ripened cheese.</title>
        <authorList>
            <consortium name="US DOE Joint Genome Institute (JGI-PGF)"/>
            <person name="Walter F."/>
            <person name="Albersmeier A."/>
            <person name="Kalinowski J."/>
            <person name="Ruckert C."/>
        </authorList>
    </citation>
    <scope>NUCLEOTIDE SEQUENCE</scope>
    <source>
        <strain evidence="1">CGMCC 1.12751</strain>
    </source>
</reference>
<reference evidence="1" key="2">
    <citation type="submission" date="2020-09" db="EMBL/GenBank/DDBJ databases">
        <authorList>
            <person name="Sun Q."/>
            <person name="Zhou Y."/>
        </authorList>
    </citation>
    <scope>NUCLEOTIDE SEQUENCE</scope>
    <source>
        <strain evidence="1">CGMCC 1.12751</strain>
    </source>
</reference>
<organism evidence="1 2">
    <name type="scientific">Bizionia arctica</name>
    <dbReference type="NCBI Taxonomy" id="1495645"/>
    <lineage>
        <taxon>Bacteria</taxon>
        <taxon>Pseudomonadati</taxon>
        <taxon>Bacteroidota</taxon>
        <taxon>Flavobacteriia</taxon>
        <taxon>Flavobacteriales</taxon>
        <taxon>Flavobacteriaceae</taxon>
        <taxon>Bizionia</taxon>
    </lineage>
</organism>
<proteinExistence type="predicted"/>
<gene>
    <name evidence="1" type="ORF">GCM10010976_23940</name>
</gene>
<dbReference type="InterPro" id="IPR036895">
    <property type="entry name" value="Uracil-DNA_glycosylase-like_sf"/>
</dbReference>
<dbReference type="Gene3D" id="3.40.470.10">
    <property type="entry name" value="Uracil-DNA glycosylase-like domain"/>
    <property type="match status" value="1"/>
</dbReference>
<dbReference type="AlphaFoldDB" id="A0A917LR24"/>
<dbReference type="EMBL" id="BMFQ01000003">
    <property type="protein sequence ID" value="GGG52009.1"/>
    <property type="molecule type" value="Genomic_DNA"/>
</dbReference>
<evidence type="ECO:0000313" key="2">
    <source>
        <dbReference type="Proteomes" id="UP000625976"/>
    </source>
</evidence>
<sequence length="225" mass="26626">MELPTKYLELKREVETYYDEFQSDEKIKSKTDKYYKGIQIMFSPLIIRPKVMFIGINPGAGFFNTNNRHVKRFSPLENSEYLKGEYRLAQQTKKLFEKASLTIDDLKNSVKSNCFFFATKNEKELLQFLSHLKPTKVYNKSEKWINELVSIIQPEIIICEGKSAFERFTRGKDCEFKIEKNVLYAKWNNIDIIGYKRNFSNIIDLKKVAEKLEIINKNIVLQHRI</sequence>
<accession>A0A917LR24</accession>
<name>A0A917LR24_9FLAO</name>
<protein>
    <recommendedName>
        <fullName evidence="3">Uracil-DNA glycosylase-like domain-containing protein</fullName>
    </recommendedName>
</protein>
<dbReference type="Proteomes" id="UP000625976">
    <property type="component" value="Unassembled WGS sequence"/>
</dbReference>